<protein>
    <submittedName>
        <fullName evidence="1">Uncharacterized protein</fullName>
    </submittedName>
</protein>
<proteinExistence type="predicted"/>
<dbReference type="EMBL" id="UOEE01000194">
    <property type="protein sequence ID" value="VAV95021.1"/>
    <property type="molecule type" value="Genomic_DNA"/>
</dbReference>
<organism evidence="1">
    <name type="scientific">hydrothermal vent metagenome</name>
    <dbReference type="NCBI Taxonomy" id="652676"/>
    <lineage>
        <taxon>unclassified sequences</taxon>
        <taxon>metagenomes</taxon>
        <taxon>ecological metagenomes</taxon>
    </lineage>
</organism>
<evidence type="ECO:0000313" key="1">
    <source>
        <dbReference type="EMBL" id="VAV95021.1"/>
    </source>
</evidence>
<reference evidence="1" key="1">
    <citation type="submission" date="2018-06" db="EMBL/GenBank/DDBJ databases">
        <authorList>
            <person name="Zhirakovskaya E."/>
        </authorList>
    </citation>
    <scope>NUCLEOTIDE SEQUENCE</scope>
</reference>
<dbReference type="AlphaFoldDB" id="A0A3B0RV90"/>
<accession>A0A3B0RV90</accession>
<name>A0A3B0RV90_9ZZZZ</name>
<gene>
    <name evidence="1" type="ORF">MNBD_ALPHA06-1876</name>
</gene>
<sequence>MKLLQLLRARAETEESYFAKALLLEDITRIEVLYEKAKTAKDMPGLMKDGLYIGWTKGDLRTGELKEFLQPFMASIFALAQGGNDEQAVIDNWICFSRERMRILVHCL</sequence>